<reference evidence="1 2" key="1">
    <citation type="submission" date="2018-10" db="EMBL/GenBank/DDBJ databases">
        <title>Genomic Encyclopedia of Type Strains, Phase IV (KMG-IV): sequencing the most valuable type-strain genomes for metagenomic binning, comparative biology and taxonomic classification.</title>
        <authorList>
            <person name="Goeker M."/>
        </authorList>
    </citation>
    <scope>NUCLEOTIDE SEQUENCE [LARGE SCALE GENOMIC DNA]</scope>
    <source>
        <strain evidence="1 2">DSM 25586</strain>
    </source>
</reference>
<evidence type="ECO:0000313" key="1">
    <source>
        <dbReference type="EMBL" id="RKR29805.1"/>
    </source>
</evidence>
<dbReference type="AlphaFoldDB" id="A0A495FKR0"/>
<protein>
    <submittedName>
        <fullName evidence="1">Uncharacterized protein</fullName>
    </submittedName>
</protein>
<accession>A0A495FKR0</accession>
<proteinExistence type="predicted"/>
<dbReference type="Proteomes" id="UP000276055">
    <property type="component" value="Unassembled WGS sequence"/>
</dbReference>
<name>A0A495FKR0_9MICC</name>
<organism evidence="1 2">
    <name type="scientific">Arthrobacter oryzae</name>
    <dbReference type="NCBI Taxonomy" id="409290"/>
    <lineage>
        <taxon>Bacteria</taxon>
        <taxon>Bacillati</taxon>
        <taxon>Actinomycetota</taxon>
        <taxon>Actinomycetes</taxon>
        <taxon>Micrococcales</taxon>
        <taxon>Micrococcaceae</taxon>
        <taxon>Arthrobacter</taxon>
    </lineage>
</organism>
<dbReference type="EMBL" id="RBIR01000001">
    <property type="protein sequence ID" value="RKR29805.1"/>
    <property type="molecule type" value="Genomic_DNA"/>
</dbReference>
<sequence length="113" mass="12191">MTAMPEIKRRPVTPGKMNKPAWYRTRTAELGPDHKAGEGSASLTTADVYLDGQLIGSVTGALKPNSTVRDWTPSRTGSGVKQHGPTRFHAVDALVRTHLTDLQQHPIAHLSAA</sequence>
<evidence type="ECO:0000313" key="2">
    <source>
        <dbReference type="Proteomes" id="UP000276055"/>
    </source>
</evidence>
<comment type="caution">
    <text evidence="1">The sequence shown here is derived from an EMBL/GenBank/DDBJ whole genome shotgun (WGS) entry which is preliminary data.</text>
</comment>
<gene>
    <name evidence="1" type="ORF">C8D78_0120</name>
</gene>